<organism evidence="1 2">
    <name type="scientific">Vesicomyosocius okutanii subsp. Calyptogena okutanii (strain HA)</name>
    <dbReference type="NCBI Taxonomy" id="412965"/>
    <lineage>
        <taxon>Bacteria</taxon>
        <taxon>Pseudomonadati</taxon>
        <taxon>Pseudomonadota</taxon>
        <taxon>Gammaproteobacteria</taxon>
        <taxon>Candidatus Pseudothioglobaceae</taxon>
        <taxon>Candidatus Vesicomyidisocius</taxon>
    </lineage>
</organism>
<protein>
    <submittedName>
        <fullName evidence="1">Uncharacterized protein</fullName>
    </submittedName>
</protein>
<accession>A5CW10</accession>
<dbReference type="HOGENOM" id="CLU_194679_0_0_6"/>
<proteinExistence type="predicted"/>
<evidence type="ECO:0000313" key="1">
    <source>
        <dbReference type="EMBL" id="BAF61860.1"/>
    </source>
</evidence>
<evidence type="ECO:0000313" key="2">
    <source>
        <dbReference type="Proteomes" id="UP000000247"/>
    </source>
</evidence>
<dbReference type="EMBL" id="AP009247">
    <property type="protein sequence ID" value="BAF61860.1"/>
    <property type="molecule type" value="Genomic_DNA"/>
</dbReference>
<gene>
    <name evidence="1" type="ordered locus">COSY_0752</name>
</gene>
<name>A5CW10_VESOH</name>
<keyword evidence="2" id="KW-1185">Reference proteome</keyword>
<dbReference type="AlphaFoldDB" id="A5CW10"/>
<sequence length="82" mass="9276">MKGYSIDPHPSINIVKEVFAVIRIPRIKRERVPANNVEVVKDLDVAIEKSDSSKNLYAAKVLGPSRSSEGIILYYILEMYNI</sequence>
<reference evidence="2" key="1">
    <citation type="journal article" date="2007" name="Curr. Biol.">
        <title>Reduced genome of the thioautotrophic intracellular symbiont in a deep-sea clam, Calyptogena okutanii.</title>
        <authorList>
            <person name="Kuwahara H."/>
            <person name="Yoshida T."/>
            <person name="Takaki Y."/>
            <person name="Shimamura S."/>
            <person name="Nishi S."/>
            <person name="Harada M."/>
            <person name="Matsuyama K."/>
            <person name="Takishita K."/>
            <person name="Kawato M."/>
            <person name="Uematsu K."/>
            <person name="Fujiwara Y."/>
            <person name="Sato T."/>
            <person name="Kato C."/>
            <person name="Kitagawa M."/>
            <person name="Kato I."/>
            <person name="Maruyama T."/>
        </authorList>
    </citation>
    <scope>NUCLEOTIDE SEQUENCE [LARGE SCALE GENOMIC DNA]</scope>
    <source>
        <strain evidence="2">HA</strain>
    </source>
</reference>
<dbReference type="Proteomes" id="UP000000247">
    <property type="component" value="Chromosome"/>
</dbReference>
<dbReference type="RefSeq" id="WP_011930129.1">
    <property type="nucleotide sequence ID" value="NC_009465.1"/>
</dbReference>
<dbReference type="KEGG" id="vok:COSY_0752"/>